<protein>
    <recommendedName>
        <fullName evidence="3">2-polyprenyl-6-methoxyphenol hydroxylase related FAD-dependent oxidoreductase</fullName>
    </recommendedName>
</protein>
<proteinExistence type="predicted"/>
<evidence type="ECO:0000313" key="2">
    <source>
        <dbReference type="Proteomes" id="UP000030649"/>
    </source>
</evidence>
<sequence>MPLNSMERYDESRVEHITGTAVVIGGSMAGLCAARVLADVFDDVIIIERDTLSDEAAIRGGAPQTSQPHALLEAGRATLEDFFPGFTQSVRDAGGLALNMTRDIIWYDRGDTVKEAETPLSALYASRPLFEHVVRKKVRTKSNISFRDGCHFI</sequence>
<evidence type="ECO:0000313" key="1">
    <source>
        <dbReference type="EMBL" id="ERG92139.1"/>
    </source>
</evidence>
<dbReference type="Gene3D" id="3.50.50.60">
    <property type="entry name" value="FAD/NAD(P)-binding domain"/>
    <property type="match status" value="1"/>
</dbReference>
<accession>U1MQ48</accession>
<feature type="non-terminal residue" evidence="1">
    <location>
        <position position="153"/>
    </location>
</feature>
<dbReference type="EMBL" id="KE356560">
    <property type="protein sequence ID" value="ERG92139.1"/>
    <property type="molecule type" value="Genomic_DNA"/>
</dbReference>
<organism evidence="1 2">
    <name type="scientific">Haloquadratum walsbyi J07HQW1</name>
    <dbReference type="NCBI Taxonomy" id="1238424"/>
    <lineage>
        <taxon>Archaea</taxon>
        <taxon>Methanobacteriati</taxon>
        <taxon>Methanobacteriota</taxon>
        <taxon>Stenosarchaea group</taxon>
        <taxon>Halobacteria</taxon>
        <taxon>Halobacteriales</taxon>
        <taxon>Haloferacaceae</taxon>
        <taxon>Haloquadratum</taxon>
    </lineage>
</organism>
<dbReference type="InterPro" id="IPR036188">
    <property type="entry name" value="FAD/NAD-bd_sf"/>
</dbReference>
<dbReference type="STRING" id="1238424.J07HQW1_02174"/>
<dbReference type="SUPFAM" id="SSF51905">
    <property type="entry name" value="FAD/NAD(P)-binding domain"/>
    <property type="match status" value="1"/>
</dbReference>
<reference evidence="1 2" key="1">
    <citation type="journal article" date="2013" name="PLoS ONE">
        <title>Assembly-driven community genomics of a hypersaline microbial ecosystem.</title>
        <authorList>
            <person name="Podell S."/>
            <person name="Ugalde J.A."/>
            <person name="Narasingarao P."/>
            <person name="Banfield J.F."/>
            <person name="Heidelberg K.B."/>
            <person name="Allen E.E."/>
        </authorList>
    </citation>
    <scope>NUCLEOTIDE SEQUENCE [LARGE SCALE GENOMIC DNA]</scope>
    <source>
        <strain evidence="2">J07HQW1</strain>
    </source>
</reference>
<name>U1MQ48_9EURY</name>
<dbReference type="Proteomes" id="UP000030649">
    <property type="component" value="Unassembled WGS sequence"/>
</dbReference>
<dbReference type="HOGENOM" id="CLU_1716961_0_0_2"/>
<evidence type="ECO:0008006" key="3">
    <source>
        <dbReference type="Google" id="ProtNLM"/>
    </source>
</evidence>
<dbReference type="AlphaFoldDB" id="U1MQ48"/>
<gene>
    <name evidence="1" type="ORF">J07HQW1_02174</name>
</gene>